<protein>
    <recommendedName>
        <fullName evidence="4">Glycosyltransferase</fullName>
        <ecNumber evidence="4">2.4.1.-</ecNumber>
    </recommendedName>
</protein>
<dbReference type="PANTHER" id="PTHR11926:SF1524">
    <property type="entry name" value="GLYCOSYLTRANSFERASE"/>
    <property type="match status" value="1"/>
</dbReference>
<evidence type="ECO:0000313" key="6">
    <source>
        <dbReference type="EMBL" id="KAH7524372.1"/>
    </source>
</evidence>
<organism evidence="6 7">
    <name type="scientific">Ziziphus jujuba var. spinosa</name>
    <dbReference type="NCBI Taxonomy" id="714518"/>
    <lineage>
        <taxon>Eukaryota</taxon>
        <taxon>Viridiplantae</taxon>
        <taxon>Streptophyta</taxon>
        <taxon>Embryophyta</taxon>
        <taxon>Tracheophyta</taxon>
        <taxon>Spermatophyta</taxon>
        <taxon>Magnoliopsida</taxon>
        <taxon>eudicotyledons</taxon>
        <taxon>Gunneridae</taxon>
        <taxon>Pentapetalae</taxon>
        <taxon>rosids</taxon>
        <taxon>fabids</taxon>
        <taxon>Rosales</taxon>
        <taxon>Rhamnaceae</taxon>
        <taxon>Paliureae</taxon>
        <taxon>Ziziphus</taxon>
    </lineage>
</organism>
<keyword evidence="2 3" id="KW-0808">Transferase</keyword>
<feature type="domain" description="Glycosyltransferase N-terminal" evidence="5">
    <location>
        <begin position="6"/>
        <end position="133"/>
    </location>
</feature>
<reference evidence="6" key="1">
    <citation type="journal article" date="2021" name="Front. Plant Sci.">
        <title>Chromosome-Scale Genome Assembly for Chinese Sour Jujube and Insights Into Its Genome Evolution and Domestication Signature.</title>
        <authorList>
            <person name="Shen L.-Y."/>
            <person name="Luo H."/>
            <person name="Wang X.-L."/>
            <person name="Wang X.-M."/>
            <person name="Qiu X.-J."/>
            <person name="Liu H."/>
            <person name="Zhou S.-S."/>
            <person name="Jia K.-H."/>
            <person name="Nie S."/>
            <person name="Bao Y.-T."/>
            <person name="Zhang R.-G."/>
            <person name="Yun Q.-Z."/>
            <person name="Chai Y.-H."/>
            <person name="Lu J.-Y."/>
            <person name="Li Y."/>
            <person name="Zhao S.-W."/>
            <person name="Mao J.-F."/>
            <person name="Jia S.-G."/>
            <person name="Mao Y.-M."/>
        </authorList>
    </citation>
    <scope>NUCLEOTIDE SEQUENCE</scope>
    <source>
        <strain evidence="6">AT0</strain>
        <tissue evidence="6">Leaf</tissue>
    </source>
</reference>
<proteinExistence type="inferred from homology"/>
<evidence type="ECO:0000256" key="1">
    <source>
        <dbReference type="ARBA" id="ARBA00009995"/>
    </source>
</evidence>
<evidence type="ECO:0000313" key="7">
    <source>
        <dbReference type="Proteomes" id="UP000813462"/>
    </source>
</evidence>
<dbReference type="SUPFAM" id="SSF53756">
    <property type="entry name" value="UDP-Glycosyltransferase/glycogen phosphorylase"/>
    <property type="match status" value="1"/>
</dbReference>
<comment type="caution">
    <text evidence="6">The sequence shown here is derived from an EMBL/GenBank/DDBJ whole genome shotgun (WGS) entry which is preliminary data.</text>
</comment>
<dbReference type="Proteomes" id="UP000813462">
    <property type="component" value="Unassembled WGS sequence"/>
</dbReference>
<dbReference type="PROSITE" id="PS00375">
    <property type="entry name" value="UDPGT"/>
    <property type="match status" value="1"/>
</dbReference>
<evidence type="ECO:0000256" key="2">
    <source>
        <dbReference type="ARBA" id="ARBA00022679"/>
    </source>
</evidence>
<dbReference type="GO" id="GO:0080044">
    <property type="term" value="F:quercetin 7-O-glucosyltransferase activity"/>
    <property type="evidence" value="ECO:0007669"/>
    <property type="project" value="TreeGrafter"/>
</dbReference>
<dbReference type="EC" id="2.4.1.-" evidence="4"/>
<gene>
    <name evidence="6" type="ORF">FEM48_Zijuj06G0112300</name>
</gene>
<dbReference type="GO" id="GO:0080043">
    <property type="term" value="F:quercetin 3-O-glucosyltransferase activity"/>
    <property type="evidence" value="ECO:0007669"/>
    <property type="project" value="TreeGrafter"/>
</dbReference>
<keyword evidence="3" id="KW-0328">Glycosyltransferase</keyword>
<dbReference type="FunFam" id="3.40.50.2000:FF:000055">
    <property type="entry name" value="Glycosyltransferase"/>
    <property type="match status" value="1"/>
</dbReference>
<dbReference type="InterPro" id="IPR058980">
    <property type="entry name" value="Glyco_transf_N"/>
</dbReference>
<dbReference type="InterPro" id="IPR002213">
    <property type="entry name" value="UDP_glucos_trans"/>
</dbReference>
<sequence length="480" mass="53702">MKPHAVCIPFPAQGHINPMLKLAKLLHQKGFHITFVNTEFNHRRLLQSRGSDSLNGLPTFRFETIPDGLPPSDADATQDTPSLFVAATNYCLAPFRELLHKLNDAASSGGVPPVTCIVSDSIMSFTLDASKELGIPNVLFWTSSPCSFVGFIYYRYLMEKDIIPLKDESYLTNGYLDMVLDWIPGLEGIRLKNMPSFLQTTNPDDIMFNFALREVDRARGGSAVILNTFDDLEKEIIKSLSTHLPPIYTLGPLHLLLKNQIQNKALNGIASNLWKEETECIDWLSSKQPSSVVYVNFGSVTVMTAEQLNEFAWGLANSKQSFLWIVRPDLVMGNSAMPPEEFLIETKNRGLLANWCPQEQVLSHPSLGGFLTHSGWNSTIESISYGVPMLTWPFFADQTTTSWFCSTKWNVGMEVGGNAKRDEIERIVRELMLGEKGKEMRKKATELKKMAEEATGSPTGSSRLNFEKVINQVLLSQNIN</sequence>
<dbReference type="Pfam" id="PF26168">
    <property type="entry name" value="Glyco_transf_N"/>
    <property type="match status" value="1"/>
</dbReference>
<dbReference type="PANTHER" id="PTHR11926">
    <property type="entry name" value="GLUCOSYL/GLUCURONOSYL TRANSFERASES"/>
    <property type="match status" value="1"/>
</dbReference>
<dbReference type="AlphaFoldDB" id="A0A978V8Y7"/>
<dbReference type="InterPro" id="IPR035595">
    <property type="entry name" value="UDP_glycos_trans_CS"/>
</dbReference>
<dbReference type="Gene3D" id="3.40.50.2000">
    <property type="entry name" value="Glycogen Phosphorylase B"/>
    <property type="match status" value="2"/>
</dbReference>
<evidence type="ECO:0000256" key="3">
    <source>
        <dbReference type="RuleBase" id="RU003718"/>
    </source>
</evidence>
<dbReference type="EMBL" id="JAEACU010000006">
    <property type="protein sequence ID" value="KAH7524372.1"/>
    <property type="molecule type" value="Genomic_DNA"/>
</dbReference>
<accession>A0A978V8Y7</accession>
<evidence type="ECO:0000256" key="4">
    <source>
        <dbReference type="RuleBase" id="RU362057"/>
    </source>
</evidence>
<evidence type="ECO:0000259" key="5">
    <source>
        <dbReference type="Pfam" id="PF26168"/>
    </source>
</evidence>
<dbReference type="CDD" id="cd03784">
    <property type="entry name" value="GT1_Gtf-like"/>
    <property type="match status" value="1"/>
</dbReference>
<comment type="similarity">
    <text evidence="1 3">Belongs to the UDP-glycosyltransferase family.</text>
</comment>
<dbReference type="FunFam" id="3.40.50.2000:FF:000027">
    <property type="entry name" value="Glycosyltransferase"/>
    <property type="match status" value="1"/>
</dbReference>
<dbReference type="Pfam" id="PF00201">
    <property type="entry name" value="UDPGT"/>
    <property type="match status" value="1"/>
</dbReference>
<name>A0A978V8Y7_ZIZJJ</name>